<dbReference type="Pfam" id="PF12833">
    <property type="entry name" value="HTH_18"/>
    <property type="match status" value="1"/>
</dbReference>
<dbReference type="InterPro" id="IPR053142">
    <property type="entry name" value="PchR_regulatory_protein"/>
</dbReference>
<keyword evidence="1" id="KW-0805">Transcription regulation</keyword>
<evidence type="ECO:0000256" key="3">
    <source>
        <dbReference type="ARBA" id="ARBA00023163"/>
    </source>
</evidence>
<dbReference type="PROSITE" id="PS01124">
    <property type="entry name" value="HTH_ARAC_FAMILY_2"/>
    <property type="match status" value="1"/>
</dbReference>
<feature type="domain" description="HTH araC/xylS-type" evidence="4">
    <location>
        <begin position="223"/>
        <end position="321"/>
    </location>
</feature>
<evidence type="ECO:0000259" key="4">
    <source>
        <dbReference type="PROSITE" id="PS01124"/>
    </source>
</evidence>
<evidence type="ECO:0000256" key="2">
    <source>
        <dbReference type="ARBA" id="ARBA00023125"/>
    </source>
</evidence>
<dbReference type="PROSITE" id="PS00041">
    <property type="entry name" value="HTH_ARAC_FAMILY_1"/>
    <property type="match status" value="1"/>
</dbReference>
<evidence type="ECO:0000313" key="5">
    <source>
        <dbReference type="EMBL" id="MDN3922148.1"/>
    </source>
</evidence>
<dbReference type="EMBL" id="JAUHHC010000005">
    <property type="protein sequence ID" value="MDN3922148.1"/>
    <property type="molecule type" value="Genomic_DNA"/>
</dbReference>
<protein>
    <submittedName>
        <fullName evidence="5">AraC family transcriptional regulator</fullName>
    </submittedName>
</protein>
<gene>
    <name evidence="5" type="ORF">QWJ38_17800</name>
</gene>
<organism evidence="5 6">
    <name type="scientific">Roseateles violae</name>
    <dbReference type="NCBI Taxonomy" id="3058042"/>
    <lineage>
        <taxon>Bacteria</taxon>
        <taxon>Pseudomonadati</taxon>
        <taxon>Pseudomonadota</taxon>
        <taxon>Betaproteobacteria</taxon>
        <taxon>Burkholderiales</taxon>
        <taxon>Sphaerotilaceae</taxon>
        <taxon>Roseateles</taxon>
    </lineage>
</organism>
<dbReference type="SUPFAM" id="SSF46689">
    <property type="entry name" value="Homeodomain-like"/>
    <property type="match status" value="1"/>
</dbReference>
<reference evidence="5 6" key="1">
    <citation type="submission" date="2023-06" db="EMBL/GenBank/DDBJ databases">
        <title>Pelomonas sp. PFR6 16S ribosomal RNA gene Genome sequencing and assembly.</title>
        <authorList>
            <person name="Woo H."/>
        </authorList>
    </citation>
    <scope>NUCLEOTIDE SEQUENCE [LARGE SCALE GENOMIC DNA]</scope>
    <source>
        <strain evidence="5 6">PFR6</strain>
    </source>
</reference>
<dbReference type="InterPro" id="IPR018060">
    <property type="entry name" value="HTH_AraC"/>
</dbReference>
<keyword evidence="2" id="KW-0238">DNA-binding</keyword>
<dbReference type="InterPro" id="IPR009057">
    <property type="entry name" value="Homeodomain-like_sf"/>
</dbReference>
<accession>A0ABT8DVH4</accession>
<keyword evidence="6" id="KW-1185">Reference proteome</keyword>
<keyword evidence="3" id="KW-0804">Transcription</keyword>
<name>A0ABT8DVH4_9BURK</name>
<evidence type="ECO:0000256" key="1">
    <source>
        <dbReference type="ARBA" id="ARBA00023015"/>
    </source>
</evidence>
<evidence type="ECO:0000313" key="6">
    <source>
        <dbReference type="Proteomes" id="UP001228044"/>
    </source>
</evidence>
<dbReference type="SMART" id="SM00342">
    <property type="entry name" value="HTH_ARAC"/>
    <property type="match status" value="1"/>
</dbReference>
<dbReference type="InterPro" id="IPR018062">
    <property type="entry name" value="HTH_AraC-typ_CS"/>
</dbReference>
<comment type="caution">
    <text evidence="5">The sequence shown here is derived from an EMBL/GenBank/DDBJ whole genome shotgun (WGS) entry which is preliminary data.</text>
</comment>
<dbReference type="RefSeq" id="WP_290360463.1">
    <property type="nucleotide sequence ID" value="NZ_JAUHHC010000005.1"/>
</dbReference>
<dbReference type="PANTHER" id="PTHR47893">
    <property type="entry name" value="REGULATORY PROTEIN PCHR"/>
    <property type="match status" value="1"/>
</dbReference>
<proteinExistence type="predicted"/>
<sequence>MSPRFFEPFAGRSQPPIVDWAGGVEFDLRGIGEGSVRTYCGDDAQITVGDVQFHRDIRYRAVLSTDALLIRASLANSCAYVQNGETWSFQRPVVAVSALPRGTVLDVGIAGGLRQRAVTVLLEPQSLLAHHRLEPGDLPEPLRRLAGGELDRPCNALTMPIQTDIASLVQDVVHSRLTGALRRMQVQARASELLALVAASWNERLELTSSSGVRSRRDAEIIAAARRILTERFADPPTLLELSSELGTNKNKLNQLFQQTLGTTPQAFCLQQRIGRAQALLIEGQLSIGQVADAVGYQHQSSFAVAFRDVVGESPREFARRSRPGRLVAIH</sequence>
<dbReference type="Gene3D" id="1.10.10.60">
    <property type="entry name" value="Homeodomain-like"/>
    <property type="match status" value="1"/>
</dbReference>
<dbReference type="PANTHER" id="PTHR47893:SF1">
    <property type="entry name" value="REGULATORY PROTEIN PCHR"/>
    <property type="match status" value="1"/>
</dbReference>
<dbReference type="Proteomes" id="UP001228044">
    <property type="component" value="Unassembled WGS sequence"/>
</dbReference>